<organism evidence="2 3">
    <name type="scientific">Heminiphilus faecis</name>
    <dbReference type="NCBI Taxonomy" id="2601703"/>
    <lineage>
        <taxon>Bacteria</taxon>
        <taxon>Pseudomonadati</taxon>
        <taxon>Bacteroidota</taxon>
        <taxon>Bacteroidia</taxon>
        <taxon>Bacteroidales</taxon>
        <taxon>Muribaculaceae</taxon>
        <taxon>Heminiphilus</taxon>
    </lineage>
</organism>
<evidence type="ECO:0000313" key="2">
    <source>
        <dbReference type="EMBL" id="MEY8245807.1"/>
    </source>
</evidence>
<reference evidence="2 3" key="1">
    <citation type="submission" date="2024-03" db="EMBL/GenBank/DDBJ databases">
        <title>Mouse gut bacterial collection (mGBC) of GemPharmatech.</title>
        <authorList>
            <person name="He Y."/>
            <person name="Dong L."/>
            <person name="Wu D."/>
            <person name="Gao X."/>
            <person name="Lin Z."/>
        </authorList>
    </citation>
    <scope>NUCLEOTIDE SEQUENCE [LARGE SCALE GENOMIC DNA]</scope>
    <source>
        <strain evidence="2 3">54-13</strain>
    </source>
</reference>
<dbReference type="RefSeq" id="WP_148464321.1">
    <property type="nucleotide sequence ID" value="NZ_JBCLPP010000024.1"/>
</dbReference>
<gene>
    <name evidence="2" type="ORF">AAK873_09305</name>
</gene>
<sequence length="191" mass="21458">MRILSILITLIVCTGTVHAAKPIHGGYYDRDSVEARLRGMPLHIIEGIWQFPSNGATVVIERIQHDGPMTDEVVAYSMILLKSPMRSLYPGTEMGTLKPTSKRGVYSAVLYTDTDGGRRLLKPKNFTLTLNDDGHLGFHRHGSSIKVNIWRMLPYISRLGIRVNNDKPRDVNGCVRVFPMSKDGPIEPRYL</sequence>
<evidence type="ECO:0000256" key="1">
    <source>
        <dbReference type="SAM" id="SignalP"/>
    </source>
</evidence>
<name>A0ABV4CWN1_9BACT</name>
<feature type="chain" id="PRO_5045100454" evidence="1">
    <location>
        <begin position="20"/>
        <end position="191"/>
    </location>
</feature>
<proteinExistence type="predicted"/>
<feature type="signal peptide" evidence="1">
    <location>
        <begin position="1"/>
        <end position="19"/>
    </location>
</feature>
<keyword evidence="1" id="KW-0732">Signal</keyword>
<accession>A0ABV4CWN1</accession>
<comment type="caution">
    <text evidence="2">The sequence shown here is derived from an EMBL/GenBank/DDBJ whole genome shotgun (WGS) entry which is preliminary data.</text>
</comment>
<keyword evidence="3" id="KW-1185">Reference proteome</keyword>
<evidence type="ECO:0000313" key="3">
    <source>
        <dbReference type="Proteomes" id="UP001565200"/>
    </source>
</evidence>
<dbReference type="Proteomes" id="UP001565200">
    <property type="component" value="Unassembled WGS sequence"/>
</dbReference>
<protein>
    <submittedName>
        <fullName evidence="2">Uncharacterized protein</fullName>
    </submittedName>
</protein>
<dbReference type="EMBL" id="JBCLPP010000024">
    <property type="protein sequence ID" value="MEY8245807.1"/>
    <property type="molecule type" value="Genomic_DNA"/>
</dbReference>